<dbReference type="EMBL" id="LCEJ01000042">
    <property type="protein sequence ID" value="KKS69887.1"/>
    <property type="molecule type" value="Genomic_DNA"/>
</dbReference>
<dbReference type="Proteomes" id="UP000034785">
    <property type="component" value="Unassembled WGS sequence"/>
</dbReference>
<reference evidence="2 3" key="1">
    <citation type="journal article" date="2015" name="Nature">
        <title>rRNA introns, odd ribosomes, and small enigmatic genomes across a large radiation of phyla.</title>
        <authorList>
            <person name="Brown C.T."/>
            <person name="Hug L.A."/>
            <person name="Thomas B.C."/>
            <person name="Sharon I."/>
            <person name="Castelle C.J."/>
            <person name="Singh A."/>
            <person name="Wilkins M.J."/>
            <person name="Williams K.H."/>
            <person name="Banfield J.F."/>
        </authorList>
    </citation>
    <scope>NUCLEOTIDE SEQUENCE [LARGE SCALE GENOMIC DNA]</scope>
</reference>
<name>A0A0G1B9C3_9BACT</name>
<feature type="transmembrane region" description="Helical" evidence="1">
    <location>
        <begin position="89"/>
        <end position="107"/>
    </location>
</feature>
<gene>
    <name evidence="2" type="ORF">UV41_C0042G0001</name>
</gene>
<keyword evidence="1" id="KW-1133">Transmembrane helix</keyword>
<dbReference type="AlphaFoldDB" id="A0A0G1B9C3"/>
<feature type="transmembrane region" description="Helical" evidence="1">
    <location>
        <begin position="21"/>
        <end position="44"/>
    </location>
</feature>
<protein>
    <submittedName>
        <fullName evidence="2">Transporter, major facilitator family</fullName>
    </submittedName>
</protein>
<evidence type="ECO:0000313" key="2">
    <source>
        <dbReference type="EMBL" id="KKS69887.1"/>
    </source>
</evidence>
<accession>A0A0G1B9C3</accession>
<dbReference type="Gene3D" id="1.20.1250.20">
    <property type="entry name" value="MFS general substrate transporter like domains"/>
    <property type="match status" value="1"/>
</dbReference>
<feature type="non-terminal residue" evidence="2">
    <location>
        <position position="155"/>
    </location>
</feature>
<sequence>MRITKFVHFPKINKDVFLWGLYDFANTPLTAAMGGLFLAQWIVIDNGIDDIWYGGIFTLSTILLLLTSPFLGAWSDKTGKRIPFIKQNTFALVLIGSLLGLVTVSSIPRIPKVILALGLFFLIQYFYQVSLIFYNALMKSLSKPETIGKVSGIGQ</sequence>
<dbReference type="SUPFAM" id="SSF103473">
    <property type="entry name" value="MFS general substrate transporter"/>
    <property type="match status" value="1"/>
</dbReference>
<feature type="transmembrane region" description="Helical" evidence="1">
    <location>
        <begin position="113"/>
        <end position="134"/>
    </location>
</feature>
<organism evidence="2 3">
    <name type="scientific">Candidatus Daviesbacteria bacterium GW2011_GWA2_42_7</name>
    <dbReference type="NCBI Taxonomy" id="1618425"/>
    <lineage>
        <taxon>Bacteria</taxon>
        <taxon>Candidatus Daviesiibacteriota</taxon>
    </lineage>
</organism>
<dbReference type="InterPro" id="IPR036259">
    <property type="entry name" value="MFS_trans_sf"/>
</dbReference>
<comment type="caution">
    <text evidence="2">The sequence shown here is derived from an EMBL/GenBank/DDBJ whole genome shotgun (WGS) entry which is preliminary data.</text>
</comment>
<proteinExistence type="predicted"/>
<evidence type="ECO:0000313" key="3">
    <source>
        <dbReference type="Proteomes" id="UP000034785"/>
    </source>
</evidence>
<feature type="transmembrane region" description="Helical" evidence="1">
    <location>
        <begin position="50"/>
        <end position="68"/>
    </location>
</feature>
<evidence type="ECO:0000256" key="1">
    <source>
        <dbReference type="SAM" id="Phobius"/>
    </source>
</evidence>
<keyword evidence="1" id="KW-0812">Transmembrane</keyword>
<keyword evidence="1" id="KW-0472">Membrane</keyword>